<protein>
    <submittedName>
        <fullName evidence="2">Uncharacterized protein</fullName>
    </submittedName>
</protein>
<keyword evidence="1" id="KW-0472">Membrane</keyword>
<feature type="transmembrane region" description="Helical" evidence="1">
    <location>
        <begin position="7"/>
        <end position="23"/>
    </location>
</feature>
<gene>
    <name evidence="2" type="ORF">SAMN06295964_2191</name>
</gene>
<dbReference type="AlphaFoldDB" id="A0A1T4Z3I7"/>
<keyword evidence="3" id="KW-1185">Reference proteome</keyword>
<dbReference type="EMBL" id="LT796768">
    <property type="protein sequence ID" value="SKB08516.1"/>
    <property type="molecule type" value="Genomic_DNA"/>
</dbReference>
<accession>A0A1T4Z3I7</accession>
<evidence type="ECO:0000313" key="3">
    <source>
        <dbReference type="Proteomes" id="UP000191040"/>
    </source>
</evidence>
<name>A0A1T4Z3I7_9ACTN</name>
<keyword evidence="1" id="KW-1133">Transmembrane helix</keyword>
<proteinExistence type="predicted"/>
<dbReference type="RefSeq" id="WP_078700192.1">
    <property type="nucleotide sequence ID" value="NZ_LT796768.1"/>
</dbReference>
<feature type="transmembrane region" description="Helical" evidence="1">
    <location>
        <begin position="29"/>
        <end position="53"/>
    </location>
</feature>
<evidence type="ECO:0000313" key="2">
    <source>
        <dbReference type="EMBL" id="SKB08516.1"/>
    </source>
</evidence>
<evidence type="ECO:0000256" key="1">
    <source>
        <dbReference type="SAM" id="Phobius"/>
    </source>
</evidence>
<dbReference type="STRING" id="1736691.SAMN06295964_2191"/>
<reference evidence="3" key="1">
    <citation type="submission" date="2017-02" db="EMBL/GenBank/DDBJ databases">
        <authorList>
            <person name="Varghese N."/>
            <person name="Submissions S."/>
        </authorList>
    </citation>
    <scope>NUCLEOTIDE SEQUENCE [LARGE SCALE GENOMIC DNA]</scope>
    <source>
        <strain evidence="3">9H-4</strain>
    </source>
</reference>
<keyword evidence="1" id="KW-0812">Transmembrane</keyword>
<organism evidence="2 3">
    <name type="scientific">Aeromicrobium choanae</name>
    <dbReference type="NCBI Taxonomy" id="1736691"/>
    <lineage>
        <taxon>Bacteria</taxon>
        <taxon>Bacillati</taxon>
        <taxon>Actinomycetota</taxon>
        <taxon>Actinomycetes</taxon>
        <taxon>Propionibacteriales</taxon>
        <taxon>Nocardioidaceae</taxon>
        <taxon>Aeromicrobium</taxon>
    </lineage>
</organism>
<dbReference type="Proteomes" id="UP000191040">
    <property type="component" value="Chromosome I"/>
</dbReference>
<sequence>MTNERIAATAAGVELGLLVFLLVPHAAALGIALTFALAVASTLVVAVAARVVIARFGADDPWRDLGLDPAWDLSLSELSA</sequence>